<dbReference type="Proteomes" id="UP001044222">
    <property type="component" value="Chromosome 9"/>
</dbReference>
<name>A0A9D3M7Y3_ANGAN</name>
<dbReference type="AlphaFoldDB" id="A0A9D3M7Y3"/>
<reference evidence="1" key="1">
    <citation type="submission" date="2021-01" db="EMBL/GenBank/DDBJ databases">
        <title>A chromosome-scale assembly of European eel, Anguilla anguilla.</title>
        <authorList>
            <person name="Henkel C."/>
            <person name="Jong-Raadsen S.A."/>
            <person name="Dufour S."/>
            <person name="Weltzien F.-A."/>
            <person name="Palstra A.P."/>
            <person name="Pelster B."/>
            <person name="Spaink H.P."/>
            <person name="Van Den Thillart G.E."/>
            <person name="Jansen H."/>
            <person name="Zahm M."/>
            <person name="Klopp C."/>
            <person name="Cedric C."/>
            <person name="Louis A."/>
            <person name="Berthelot C."/>
            <person name="Parey E."/>
            <person name="Roest Crollius H."/>
            <person name="Montfort J."/>
            <person name="Robinson-Rechavi M."/>
            <person name="Bucao C."/>
            <person name="Bouchez O."/>
            <person name="Gislard M."/>
            <person name="Lluch J."/>
            <person name="Milhes M."/>
            <person name="Lampietro C."/>
            <person name="Lopez Roques C."/>
            <person name="Donnadieu C."/>
            <person name="Braasch I."/>
            <person name="Desvignes T."/>
            <person name="Postlethwait J."/>
            <person name="Bobe J."/>
            <person name="Guiguen Y."/>
            <person name="Dirks R."/>
        </authorList>
    </citation>
    <scope>NUCLEOTIDE SEQUENCE</scope>
    <source>
        <strain evidence="1">Tag_6206</strain>
        <tissue evidence="1">Liver</tissue>
    </source>
</reference>
<dbReference type="EMBL" id="JAFIRN010000009">
    <property type="protein sequence ID" value="KAG5842463.1"/>
    <property type="molecule type" value="Genomic_DNA"/>
</dbReference>
<proteinExistence type="predicted"/>
<accession>A0A9D3M7Y3</accession>
<evidence type="ECO:0000313" key="1">
    <source>
        <dbReference type="EMBL" id="KAG5842463.1"/>
    </source>
</evidence>
<sequence length="107" mass="12578">MKKLQLEARGPQALDLRLMRIRHSCAYSGWWRSTSTRQRPATVPVAVRREKTSKALKYRMKATEQIPYVQEIIPPKVTPSILNHRNGLKRGLIQNQIKQNWSLHHHF</sequence>
<comment type="caution">
    <text evidence="1">The sequence shown here is derived from an EMBL/GenBank/DDBJ whole genome shotgun (WGS) entry which is preliminary data.</text>
</comment>
<protein>
    <submittedName>
        <fullName evidence="1">Uncharacterized protein</fullName>
    </submittedName>
</protein>
<evidence type="ECO:0000313" key="2">
    <source>
        <dbReference type="Proteomes" id="UP001044222"/>
    </source>
</evidence>
<gene>
    <name evidence="1" type="ORF">ANANG_G00177900</name>
</gene>
<keyword evidence="2" id="KW-1185">Reference proteome</keyword>
<organism evidence="1 2">
    <name type="scientific">Anguilla anguilla</name>
    <name type="common">European freshwater eel</name>
    <name type="synonym">Muraena anguilla</name>
    <dbReference type="NCBI Taxonomy" id="7936"/>
    <lineage>
        <taxon>Eukaryota</taxon>
        <taxon>Metazoa</taxon>
        <taxon>Chordata</taxon>
        <taxon>Craniata</taxon>
        <taxon>Vertebrata</taxon>
        <taxon>Euteleostomi</taxon>
        <taxon>Actinopterygii</taxon>
        <taxon>Neopterygii</taxon>
        <taxon>Teleostei</taxon>
        <taxon>Anguilliformes</taxon>
        <taxon>Anguillidae</taxon>
        <taxon>Anguilla</taxon>
    </lineage>
</organism>